<dbReference type="OrthoDB" id="4538301at2759"/>
<proteinExistence type="predicted"/>
<gene>
    <name evidence="1" type="ORF">BDV23DRAFT_170219</name>
</gene>
<dbReference type="AlphaFoldDB" id="A0A5N7CI46"/>
<evidence type="ECO:0000313" key="1">
    <source>
        <dbReference type="EMBL" id="KAE8393547.1"/>
    </source>
</evidence>
<accession>A0A5N7CI46</accession>
<dbReference type="Proteomes" id="UP000326877">
    <property type="component" value="Unassembled WGS sequence"/>
</dbReference>
<sequence>MSLLLKFLSTWRRRFQEYIISRPDNTLHNLLMRLSEERDEDKNILDMEIVRQYATEDAVKKRLHGIESIHAYTWSQPYDRSSRVVALWYGEEPKLPEFLENVLHFELQLNTDPREIRPDISLAQPTHEFHNGDRARHVDTAELETDDRIYPVQLQADALSNELMTVCHLTDAIHCNALYSAPKRIDLVDSLQDPALNLKNVIEPHGDSTGQKTSILVAVEDMEDDSSSTLAFRDDTKECLVYARHHGKIIPLGIHCGSHEGSRELDSKLGLRLTFCSPDSCPHKKAAVEDSHSSSS</sequence>
<organism evidence="1">
    <name type="scientific">Petromyces alliaceus</name>
    <name type="common">Aspergillus alliaceus</name>
    <dbReference type="NCBI Taxonomy" id="209559"/>
    <lineage>
        <taxon>Eukaryota</taxon>
        <taxon>Fungi</taxon>
        <taxon>Dikarya</taxon>
        <taxon>Ascomycota</taxon>
        <taxon>Pezizomycotina</taxon>
        <taxon>Eurotiomycetes</taxon>
        <taxon>Eurotiomycetidae</taxon>
        <taxon>Eurotiales</taxon>
        <taxon>Aspergillaceae</taxon>
        <taxon>Aspergillus</taxon>
        <taxon>Aspergillus subgen. Circumdati</taxon>
    </lineage>
</organism>
<name>A0A5N7CI46_PETAA</name>
<reference evidence="1" key="1">
    <citation type="submission" date="2019-04" db="EMBL/GenBank/DDBJ databases">
        <title>Friends and foes A comparative genomics studyof 23 Aspergillus species from section Flavi.</title>
        <authorList>
            <consortium name="DOE Joint Genome Institute"/>
            <person name="Kjaerbolling I."/>
            <person name="Vesth T."/>
            <person name="Frisvad J.C."/>
            <person name="Nybo J.L."/>
            <person name="Theobald S."/>
            <person name="Kildgaard S."/>
            <person name="Isbrandt T."/>
            <person name="Kuo A."/>
            <person name="Sato A."/>
            <person name="Lyhne E.K."/>
            <person name="Kogle M.E."/>
            <person name="Wiebenga A."/>
            <person name="Kun R.S."/>
            <person name="Lubbers R.J."/>
            <person name="Makela M.R."/>
            <person name="Barry K."/>
            <person name="Chovatia M."/>
            <person name="Clum A."/>
            <person name="Daum C."/>
            <person name="Haridas S."/>
            <person name="He G."/>
            <person name="LaButti K."/>
            <person name="Lipzen A."/>
            <person name="Mondo S."/>
            <person name="Riley R."/>
            <person name="Salamov A."/>
            <person name="Simmons B.A."/>
            <person name="Magnuson J.K."/>
            <person name="Henrissat B."/>
            <person name="Mortensen U.H."/>
            <person name="Larsen T.O."/>
            <person name="Devries R.P."/>
            <person name="Grigoriev I.V."/>
            <person name="Machida M."/>
            <person name="Baker S.E."/>
            <person name="Andersen M.R."/>
        </authorList>
    </citation>
    <scope>NUCLEOTIDE SEQUENCE [LARGE SCALE GENOMIC DNA]</scope>
    <source>
        <strain evidence="1">IBT 14317</strain>
    </source>
</reference>
<protein>
    <submittedName>
        <fullName evidence="1">Uncharacterized protein</fullName>
    </submittedName>
</protein>
<dbReference type="EMBL" id="ML735229">
    <property type="protein sequence ID" value="KAE8393547.1"/>
    <property type="molecule type" value="Genomic_DNA"/>
</dbReference>